<sequence length="105" mass="12525">MEEISLRDFGNRLKKQIPSISSIKVIKFLRREGFLKKGRYISEPTEKAEGLLGIRRVYTDKDNSYRQVFVTEEGVRMFTDMIKAEYEDFGPWEIRSNWRNNDQLD</sequence>
<reference evidence="1" key="1">
    <citation type="journal article" date="2021" name="Proc. Natl. Acad. Sci. U.S.A.">
        <title>A Catalog of Tens of Thousands of Viruses from Human Metagenomes Reveals Hidden Associations with Chronic Diseases.</title>
        <authorList>
            <person name="Tisza M.J."/>
            <person name="Buck C.B."/>
        </authorList>
    </citation>
    <scope>NUCLEOTIDE SEQUENCE</scope>
    <source>
        <strain evidence="1">CtLfk13</strain>
    </source>
</reference>
<protein>
    <submittedName>
        <fullName evidence="1">Antirepressor protein</fullName>
    </submittedName>
</protein>
<organism evidence="1">
    <name type="scientific">Siphoviridae sp. ctLfk13</name>
    <dbReference type="NCBI Taxonomy" id="2826251"/>
    <lineage>
        <taxon>Viruses</taxon>
        <taxon>Duplodnaviria</taxon>
        <taxon>Heunggongvirae</taxon>
        <taxon>Uroviricota</taxon>
        <taxon>Caudoviricetes</taxon>
    </lineage>
</organism>
<proteinExistence type="predicted"/>
<evidence type="ECO:0000313" key="1">
    <source>
        <dbReference type="EMBL" id="DAD88363.1"/>
    </source>
</evidence>
<name>A0A8S5N2J4_9CAUD</name>
<accession>A0A8S5N2J4</accession>
<dbReference type="EMBL" id="BK015040">
    <property type="protein sequence ID" value="DAD88363.1"/>
    <property type="molecule type" value="Genomic_DNA"/>
</dbReference>